<evidence type="ECO:0000256" key="3">
    <source>
        <dbReference type="ARBA" id="ARBA00022553"/>
    </source>
</evidence>
<dbReference type="InterPro" id="IPR032765">
    <property type="entry name" value="TEX15_dom"/>
</dbReference>
<dbReference type="GO" id="GO:0032422">
    <property type="term" value="F:purine-rich negative regulatory element binding"/>
    <property type="evidence" value="ECO:0007669"/>
    <property type="project" value="InterPro"/>
</dbReference>
<feature type="compositionally biased region" description="Polar residues" evidence="7">
    <location>
        <begin position="1868"/>
        <end position="1885"/>
    </location>
</feature>
<feature type="region of interest" description="Disordered" evidence="7">
    <location>
        <begin position="1835"/>
        <end position="1885"/>
    </location>
</feature>
<dbReference type="Proteomes" id="UP000824219">
    <property type="component" value="Linkage Group LG16"/>
</dbReference>
<dbReference type="PANTHER" id="PTHR22380:SF1">
    <property type="entry name" value="TESTIS-EXPRESSED PROTEIN 15"/>
    <property type="match status" value="1"/>
</dbReference>
<evidence type="ECO:0000256" key="1">
    <source>
        <dbReference type="ARBA" id="ARBA00004123"/>
    </source>
</evidence>
<feature type="domain" description="TASOR pseudo-PARP" evidence="8">
    <location>
        <begin position="417"/>
        <end position="563"/>
    </location>
</feature>
<keyword evidence="5" id="KW-0539">Nucleus</keyword>
<evidence type="ECO:0000259" key="9">
    <source>
        <dbReference type="Pfam" id="PF15326"/>
    </source>
</evidence>
<feature type="compositionally biased region" description="Low complexity" evidence="7">
    <location>
        <begin position="1569"/>
        <end position="1579"/>
    </location>
</feature>
<comment type="similarity">
    <text evidence="2">Belongs to the PUR DNA-binding protein family.</text>
</comment>
<comment type="subcellular location">
    <subcellularLocation>
        <location evidence="1">Nucleus</location>
    </subcellularLocation>
</comment>
<name>A0A9D3NHL4_9TELE</name>
<keyword evidence="4" id="KW-0238">DNA-binding</keyword>
<feature type="compositionally biased region" description="Low complexity" evidence="7">
    <location>
        <begin position="141"/>
        <end position="152"/>
    </location>
</feature>
<dbReference type="InterPro" id="IPR006628">
    <property type="entry name" value="PUR-bd_fam"/>
</dbReference>
<dbReference type="Pfam" id="PF04845">
    <property type="entry name" value="PurA"/>
    <property type="match status" value="1"/>
</dbReference>
<feature type="compositionally biased region" description="Polar residues" evidence="7">
    <location>
        <begin position="1401"/>
        <end position="1414"/>
    </location>
</feature>
<feature type="compositionally biased region" description="Basic and acidic residues" evidence="7">
    <location>
        <begin position="756"/>
        <end position="785"/>
    </location>
</feature>
<reference evidence="10 11" key="1">
    <citation type="submission" date="2021-06" db="EMBL/GenBank/DDBJ databases">
        <title>Chromosome-level genome assembly of the red-tail catfish (Hemibagrus wyckioides).</title>
        <authorList>
            <person name="Shao F."/>
        </authorList>
    </citation>
    <scope>NUCLEOTIDE SEQUENCE [LARGE SCALE GENOMIC DNA]</scope>
    <source>
        <strain evidence="10">EC202008001</strain>
        <tissue evidence="10">Blood</tissue>
    </source>
</reference>
<dbReference type="InterPro" id="IPR026616">
    <property type="entry name" value="TEX15"/>
</dbReference>
<dbReference type="GO" id="GO:0005634">
    <property type="term" value="C:nucleus"/>
    <property type="evidence" value="ECO:0007669"/>
    <property type="project" value="UniProtKB-SubCell"/>
</dbReference>
<evidence type="ECO:0000256" key="4">
    <source>
        <dbReference type="ARBA" id="ARBA00023125"/>
    </source>
</evidence>
<dbReference type="PANTHER" id="PTHR22380">
    <property type="entry name" value="TESTIS-EXPRESSED PROTEIN 15"/>
    <property type="match status" value="1"/>
</dbReference>
<dbReference type="Pfam" id="PF12509">
    <property type="entry name" value="DUF3715"/>
    <property type="match status" value="1"/>
</dbReference>
<evidence type="ECO:0000313" key="11">
    <source>
        <dbReference type="Proteomes" id="UP000824219"/>
    </source>
</evidence>
<dbReference type="Gene3D" id="3.10.450.700">
    <property type="match status" value="1"/>
</dbReference>
<feature type="compositionally biased region" description="Basic and acidic residues" evidence="7">
    <location>
        <begin position="1535"/>
        <end position="1559"/>
    </location>
</feature>
<dbReference type="EMBL" id="JAHKSW010000016">
    <property type="protein sequence ID" value="KAG7322270.1"/>
    <property type="molecule type" value="Genomic_DNA"/>
</dbReference>
<feature type="compositionally biased region" description="Polar residues" evidence="7">
    <location>
        <begin position="817"/>
        <end position="829"/>
    </location>
</feature>
<gene>
    <name evidence="10" type="ORF">KOW79_013616</name>
</gene>
<dbReference type="InterPro" id="IPR022188">
    <property type="entry name" value="TASOR_DUF3715"/>
</dbReference>
<comment type="caution">
    <text evidence="10">The sequence shown here is derived from an EMBL/GenBank/DDBJ whole genome shotgun (WGS) entry which is preliminary data.</text>
</comment>
<dbReference type="Gene3D" id="3.30.2450.30">
    <property type="match status" value="1"/>
</dbReference>
<evidence type="ECO:0000313" key="10">
    <source>
        <dbReference type="EMBL" id="KAG7322270.1"/>
    </source>
</evidence>
<feature type="compositionally biased region" description="Basic and acidic residues" evidence="7">
    <location>
        <begin position="1"/>
        <end position="13"/>
    </location>
</feature>
<feature type="region of interest" description="Disordered" evidence="7">
    <location>
        <begin position="1601"/>
        <end position="1646"/>
    </location>
</feature>
<feature type="compositionally biased region" description="Polar residues" evidence="7">
    <location>
        <begin position="1601"/>
        <end position="1614"/>
    </location>
</feature>
<protein>
    <recommendedName>
        <fullName evidence="6">Purine-rich element-binding protein gamma</fullName>
    </recommendedName>
</protein>
<feature type="region of interest" description="Disordered" evidence="7">
    <location>
        <begin position="1502"/>
        <end position="1579"/>
    </location>
</feature>
<dbReference type="FunFam" id="3.30.2450.30:FF:000002">
    <property type="entry name" value="purine-rich element-binding protein gamma isoform X2"/>
    <property type="match status" value="1"/>
</dbReference>
<feature type="region of interest" description="Disordered" evidence="7">
    <location>
        <begin position="982"/>
        <end position="1005"/>
    </location>
</feature>
<evidence type="ECO:0000256" key="2">
    <source>
        <dbReference type="ARBA" id="ARBA00009251"/>
    </source>
</evidence>
<dbReference type="GO" id="GO:0010569">
    <property type="term" value="P:regulation of double-strand break repair via homologous recombination"/>
    <property type="evidence" value="ECO:0007669"/>
    <property type="project" value="InterPro"/>
</dbReference>
<dbReference type="OrthoDB" id="10054471at2759"/>
<dbReference type="SMART" id="SM00712">
    <property type="entry name" value="PUR"/>
    <property type="match status" value="3"/>
</dbReference>
<feature type="region of interest" description="Disordered" evidence="7">
    <location>
        <begin position="120"/>
        <end position="161"/>
    </location>
</feature>
<accession>A0A9D3NHL4</accession>
<dbReference type="FunFam" id="3.10.450.700:FF:000001">
    <property type="entry name" value="Purine-rich element binding protein A"/>
    <property type="match status" value="1"/>
</dbReference>
<feature type="region of interest" description="Disordered" evidence="7">
    <location>
        <begin position="746"/>
        <end position="829"/>
    </location>
</feature>
<dbReference type="Pfam" id="PF15326">
    <property type="entry name" value="TEX15"/>
    <property type="match status" value="1"/>
</dbReference>
<evidence type="ECO:0000256" key="5">
    <source>
        <dbReference type="ARBA" id="ARBA00023242"/>
    </source>
</evidence>
<feature type="region of interest" description="Disordered" evidence="7">
    <location>
        <begin position="1"/>
        <end position="24"/>
    </location>
</feature>
<sequence>MADGNTREMDRGKGRITGDSFPRGGYAQQYSTTLPALQGPDIQELASKRVDIQKKRFYLDVKQSARGRFLKIAEVWIGRGRHDSVRKSKLTLSMAMAPDLRYCLGDFIDYYAHVGLRGGHAPRPEESSDAQRRRQPDHHAAPASPSGSAASEEPAHRVLKSESIEGDNRKYYLDLKENQRGRFLRIRQTVSRGQGAVGYYGQAVEQTIVLPAQGLIEFRDALSQLIEDYGDEREANGRSARAERDREAACAELPEAASFRVDNKRFYFDVGSNRYGVFLKISEVRQPYRNTITVPLKAWSRFVDVPQTKVTNCNSSLGRSHMLTRVLKQAFHNGTYSSPVGTVALRNFTIPRKKRVSGQVLLEPCPEDSRDYTLIQSKLKESRLDMRKEHTNTWLWKDVKLVHNDGFLKEFSEKRSEMRTKGRHGREMEERFCFLVASSEATNEIYQFGLRTGSQDQYSLGKPSHGVYLFKHVDVALKHATASTCNGKNLFIFKVLFGKVKKVTPSLEWNRTVDPMVGFDCYMAKDAVSYHDSVYQQVSGSSVFLFDYNQNQELNKRPRQCLPYAVVSFAPAVSAAAPTSISPPVSPIKAPASLMHGPLEHLKGCTVAKRTGKGENTTVTFKRFATQGCPGVECQSQMPRAEANGVDASPFQYNDLQTTPPFILHQAYMPYYNTTDYFNLSLPCYDSGISWQSSNDTPAFPPSVYNLNTASVCGGNTDTLGVIPQTSEEKVSTIVYSSRLVKDPRLSRQETNIQRKNSEEERTSNVSEGKEQERQAHSRDQKEENESTLSCEKQSLELDKEHKEGRFSKPSLDDPSKSNSTAQPKTENMPSIKLFKMKFQKYAPYFKMTEDERHVKIWSKGNLSPEQKQLLIDRIHFYEMHHEMYKQGLLFQKDTEAETAFRLSHTESQNNEVCSSTHSPLLKKGTQCEVSQSHMINSVSANVSNLRSTMVLADSERNKVALLNTDNDEFNQEICRPKEIHVQEKEQDPSPDSQTEPQDGGLIQSVKEKERISGTFIVQGAMQPNPSDKSKTIESTHDFTPSLCPSMQEIKIKSQDVCENEIPTSPKEYSACKPTLSNTTEDCSEFEQDIIAMEVANCVDISATDVLECDDCSYVTAMKPGQQSQSNTEKLDGETLTHSKSDTNSEMSIEVEREEPQHNTIYNSLYKRLQLDQLLTNSNEANDFSNKSYLRAKGLDKTLAISSPDVNEPKEEDLQLIVKIKSSQTSPERLTLSERFSKLRQLGRKLASFVHVNRLTSTYSTHLNGDLKCEPEARICSDGGKEIKNNNAELIKLMAQRYNENKFNANCKRRRQRSSTVLCRKSSISGVLSKRTSGHLPFRIQAQTKHIRKNQLLKAKRKRKTNLALKMSSCGQASFSKLTSDSSKDLSCTGTANDVDGGSESHLNSAAASQSGSQIHGKLLGSSQNDNATNILNAEGSCADSENETIHGDELSQTKERCINPVKQSAEIVHDDVSNHNEIKESEENITSDTKGPVIIEEMETDSGTNHNKTSHQEKSSLVTCSGSNESSNGESAEAENKEEALLLKKLSEEDNSDTKEVLPDYNTGAYKDTSSPVPTVSSIPSDITSGNVISSYTAKAQTALTPDSPKVMNNETDTQTEDGDTAVNNSGNGLTQRLSSTNKSGKTNNICNLQDGELYPKSTEANEERSDADQNCLKALKGAKGDVAGIFTEKTNHHSELASSSQCQPSLQDTKSSGITDSLVETTSDFHSRIIKDAQEDLAGTMDSLHLAWRGQDKNSLPATSDKQVISKLREYLTRFEFTVKKQDPVNNSTREDHVPTTWISLDSTAHKQLLHNTRHYRKQADLTHRQSETIPFQAAPTKHKQSNGDSQPNSPIVKRRRTSNLERVSPDSTFSETVRNEPNANLVNTNTQPYQTASGVPNHWFQNHGTNLQENQVICPQVLSRSCGQQGNRSREQPCKINQSNKQTAYEKVHTKYIQEKYSVTDISKTLKMADHAISVIELAPLQSKCKRMLQHFISNFEKDQKVSFHQSCITRNLILEQYLDHPPPPVELKFEAINSFLELQMIIEACQFVDNKINFLRRKPTFRSLLWYDPSLYGELYKGTVGFQQQSSLFSSFQQCLTSDDYRRLREYYCAVSTLHQQLQNSPDTSYYMYLKTKRERLEIEAAFRNPSDVKSFFLSLPTATMINLGDRLENLKKTHDIVTAFIETPADRLPGIFDVGKAEHLSIICRYLQEKILYLKSHNEITKISWFGMEHLLYDASKVLVWSESEHGIPNEVLTKYNRINSKFVYGETEARLAHVNKTDQSPQPMDIVKSTPPLQMNASRIPSTGGSTERTQTALIQMEDGTKETHQPSSRGATLSCPRSNFSDGVTPLIQPSLAAQPGSSPLYTDFTQRSNASHWRIPRTSAWDWSPPDAIQSPSHSEIRALLLSKRPPSAHAKPTTTSLTDLQIPAVRQQQLSQPLIVKPKPVERSKVQPTISAPQHLELLKEQANEFSMPMIPAFPFPSFSPDAPSVIPPPFPQLPFSSTSNQVALHNNPTPISYPFFVFNGQTYSTTGSSMPVSAIHTETQHLPRPV</sequence>
<feature type="region of interest" description="Disordered" evidence="7">
    <location>
        <begin position="1399"/>
        <end position="1428"/>
    </location>
</feature>
<evidence type="ECO:0000256" key="7">
    <source>
        <dbReference type="SAM" id="MobiDB-lite"/>
    </source>
</evidence>
<keyword evidence="11" id="KW-1185">Reference proteome</keyword>
<feature type="region of interest" description="Disordered" evidence="7">
    <location>
        <begin position="1119"/>
        <end position="1149"/>
    </location>
</feature>
<keyword evidence="3" id="KW-0597">Phosphoprotein</keyword>
<evidence type="ECO:0000256" key="6">
    <source>
        <dbReference type="ARBA" id="ARBA00072284"/>
    </source>
</evidence>
<feature type="domain" description="Testis expressed sequence 15" evidence="9">
    <location>
        <begin position="1933"/>
        <end position="2112"/>
    </location>
</feature>
<feature type="compositionally biased region" description="Polar residues" evidence="7">
    <location>
        <begin position="1623"/>
        <end position="1646"/>
    </location>
</feature>
<feature type="compositionally biased region" description="Basic and acidic residues" evidence="7">
    <location>
        <begin position="794"/>
        <end position="816"/>
    </location>
</feature>
<feature type="compositionally biased region" description="Low complexity" evidence="7">
    <location>
        <begin position="1522"/>
        <end position="1532"/>
    </location>
</feature>
<dbReference type="GO" id="GO:0007140">
    <property type="term" value="P:male meiotic nuclear division"/>
    <property type="evidence" value="ECO:0007669"/>
    <property type="project" value="InterPro"/>
</dbReference>
<dbReference type="GO" id="GO:0000977">
    <property type="term" value="F:RNA polymerase II transcription regulatory region sequence-specific DNA binding"/>
    <property type="evidence" value="ECO:0007669"/>
    <property type="project" value="InterPro"/>
</dbReference>
<organism evidence="10 11">
    <name type="scientific">Hemibagrus wyckioides</name>
    <dbReference type="NCBI Taxonomy" id="337641"/>
    <lineage>
        <taxon>Eukaryota</taxon>
        <taxon>Metazoa</taxon>
        <taxon>Chordata</taxon>
        <taxon>Craniata</taxon>
        <taxon>Vertebrata</taxon>
        <taxon>Euteleostomi</taxon>
        <taxon>Actinopterygii</taxon>
        <taxon>Neopterygii</taxon>
        <taxon>Teleostei</taxon>
        <taxon>Ostariophysi</taxon>
        <taxon>Siluriformes</taxon>
        <taxon>Bagridae</taxon>
        <taxon>Hemibagrus</taxon>
    </lineage>
</organism>
<dbReference type="SUPFAM" id="SSF56399">
    <property type="entry name" value="ADP-ribosylation"/>
    <property type="match status" value="1"/>
</dbReference>
<feature type="compositionally biased region" description="Basic and acidic residues" evidence="7">
    <location>
        <begin position="122"/>
        <end position="140"/>
    </location>
</feature>
<dbReference type="GO" id="GO:0007130">
    <property type="term" value="P:synaptonemal complex assembly"/>
    <property type="evidence" value="ECO:0007669"/>
    <property type="project" value="TreeGrafter"/>
</dbReference>
<feature type="compositionally biased region" description="Basic and acidic residues" evidence="7">
    <location>
        <begin position="1129"/>
        <end position="1143"/>
    </location>
</feature>
<evidence type="ECO:0000259" key="8">
    <source>
        <dbReference type="Pfam" id="PF12509"/>
    </source>
</evidence>
<proteinExistence type="inferred from homology"/>